<keyword evidence="1" id="KW-1133">Transmembrane helix</keyword>
<feature type="transmembrane region" description="Helical" evidence="1">
    <location>
        <begin position="12"/>
        <end position="30"/>
    </location>
</feature>
<evidence type="ECO:0000313" key="3">
    <source>
        <dbReference type="Proteomes" id="UP000430692"/>
    </source>
</evidence>
<reference evidence="2 3" key="1">
    <citation type="submission" date="2019-12" db="EMBL/GenBank/DDBJ databases">
        <title>Whole-genome analyses of novel actinobacteria.</title>
        <authorList>
            <person name="Sahin N."/>
            <person name="Saygin H."/>
        </authorList>
    </citation>
    <scope>NUCLEOTIDE SEQUENCE [LARGE SCALE GENOMIC DNA]</scope>
    <source>
        <strain evidence="2 3">KC615</strain>
    </source>
</reference>
<sequence length="91" mass="10203">MLAVPPISLVQLIISVPLLLVFFFGIGFILNMILKTTWLPIYLFLALIIYFAFKVNTVHVADITWLVASLVGVVGSGLTIRFLRANGYRMF</sequence>
<evidence type="ECO:0000313" key="2">
    <source>
        <dbReference type="EMBL" id="MXQ55478.1"/>
    </source>
</evidence>
<proteinExistence type="predicted"/>
<evidence type="ECO:0000256" key="1">
    <source>
        <dbReference type="SAM" id="Phobius"/>
    </source>
</evidence>
<feature type="transmembrane region" description="Helical" evidence="1">
    <location>
        <begin position="37"/>
        <end position="53"/>
    </location>
</feature>
<protein>
    <submittedName>
        <fullName evidence="2">Uncharacterized protein</fullName>
    </submittedName>
</protein>
<dbReference type="AlphaFoldDB" id="A0A6I4VYA9"/>
<gene>
    <name evidence="2" type="ORF">GSM42_17495</name>
</gene>
<name>A0A6I4VYA9_9BACL</name>
<keyword evidence="1" id="KW-0812">Transmembrane</keyword>
<dbReference type="EMBL" id="WUUL01000015">
    <property type="protein sequence ID" value="MXQ55478.1"/>
    <property type="molecule type" value="Genomic_DNA"/>
</dbReference>
<dbReference type="Pfam" id="PF14068">
    <property type="entry name" value="YuiB"/>
    <property type="match status" value="1"/>
</dbReference>
<keyword evidence="3" id="KW-1185">Reference proteome</keyword>
<dbReference type="InterPro" id="IPR025917">
    <property type="entry name" value="YuiB"/>
</dbReference>
<feature type="transmembrane region" description="Helical" evidence="1">
    <location>
        <begin position="65"/>
        <end position="83"/>
    </location>
</feature>
<comment type="caution">
    <text evidence="2">The sequence shown here is derived from an EMBL/GenBank/DDBJ whole genome shotgun (WGS) entry which is preliminary data.</text>
</comment>
<accession>A0A6I4VYA9</accession>
<organism evidence="2 3">
    <name type="scientific">Shimazuella alba</name>
    <dbReference type="NCBI Taxonomy" id="2690964"/>
    <lineage>
        <taxon>Bacteria</taxon>
        <taxon>Bacillati</taxon>
        <taxon>Bacillota</taxon>
        <taxon>Bacilli</taxon>
        <taxon>Bacillales</taxon>
        <taxon>Thermoactinomycetaceae</taxon>
        <taxon>Shimazuella</taxon>
    </lineage>
</organism>
<dbReference type="Proteomes" id="UP000430692">
    <property type="component" value="Unassembled WGS sequence"/>
</dbReference>
<keyword evidence="1" id="KW-0472">Membrane</keyword>